<protein>
    <submittedName>
        <fullName evidence="2">UDP-glucose 4-epimerase family protein</fullName>
    </submittedName>
</protein>
<dbReference type="InterPro" id="IPR001509">
    <property type="entry name" value="Epimerase_deHydtase"/>
</dbReference>
<gene>
    <name evidence="2" type="ORF">ACFO0R_01705</name>
</gene>
<feature type="domain" description="NAD-dependent epimerase/dehydratase" evidence="1">
    <location>
        <begin position="3"/>
        <end position="229"/>
    </location>
</feature>
<evidence type="ECO:0000259" key="1">
    <source>
        <dbReference type="Pfam" id="PF01370"/>
    </source>
</evidence>
<accession>A0ABV8ZKX4</accession>
<sequence length="314" mass="34124">MIVAVTGANGFIGARVVDMLEKQGRIARACVRDLHPDRSADFRYCSIGNIGADTDWSRALSGVSVVVHTAARVHVMRDTASDPLEAFREVNVRGTLNLARQAAALGVKRFIFVSSIKVNGEATPFDCPFRADDPPLPIDAYGLSKLEAERGLLEIAKQTGLEVAIVRPPLVYGAGVKGNFASLIEVVRRGVPLPLGAIQGNRRSMVSLENLVSLLIKCIDHPKAVNQIFLVCDGEDLSTAELLLRLGRAMERPVRLMYVPAIILKCGAAMLGRKNIAQRLLESLRVDDQKTREVLGWNPVLSVDQGLIIACRKA</sequence>
<dbReference type="Proteomes" id="UP001595999">
    <property type="component" value="Unassembled WGS sequence"/>
</dbReference>
<name>A0ABV8ZKX4_9NEIS</name>
<dbReference type="SUPFAM" id="SSF51735">
    <property type="entry name" value="NAD(P)-binding Rossmann-fold domains"/>
    <property type="match status" value="1"/>
</dbReference>
<comment type="caution">
    <text evidence="2">The sequence shown here is derived from an EMBL/GenBank/DDBJ whole genome shotgun (WGS) entry which is preliminary data.</text>
</comment>
<proteinExistence type="predicted"/>
<dbReference type="PANTHER" id="PTHR43245:SF58">
    <property type="entry name" value="BLL5923 PROTEIN"/>
    <property type="match status" value="1"/>
</dbReference>
<evidence type="ECO:0000313" key="2">
    <source>
        <dbReference type="EMBL" id="MFC4488324.1"/>
    </source>
</evidence>
<evidence type="ECO:0000313" key="3">
    <source>
        <dbReference type="Proteomes" id="UP001595999"/>
    </source>
</evidence>
<dbReference type="CDD" id="cd05232">
    <property type="entry name" value="UDP_G4E_4_SDR_e"/>
    <property type="match status" value="1"/>
</dbReference>
<dbReference type="RefSeq" id="WP_231462457.1">
    <property type="nucleotide sequence ID" value="NZ_JAJOHW010000072.1"/>
</dbReference>
<reference evidence="3" key="1">
    <citation type="journal article" date="2019" name="Int. J. Syst. Evol. Microbiol.">
        <title>The Global Catalogue of Microorganisms (GCM) 10K type strain sequencing project: providing services to taxonomists for standard genome sequencing and annotation.</title>
        <authorList>
            <consortium name="The Broad Institute Genomics Platform"/>
            <consortium name="The Broad Institute Genome Sequencing Center for Infectious Disease"/>
            <person name="Wu L."/>
            <person name="Ma J."/>
        </authorList>
    </citation>
    <scope>NUCLEOTIDE SEQUENCE [LARGE SCALE GENOMIC DNA]</scope>
    <source>
        <strain evidence="3">CGMCC 4.7608</strain>
    </source>
</reference>
<dbReference type="InterPro" id="IPR036291">
    <property type="entry name" value="NAD(P)-bd_dom_sf"/>
</dbReference>
<keyword evidence="3" id="KW-1185">Reference proteome</keyword>
<dbReference type="InterPro" id="IPR050177">
    <property type="entry name" value="Lipid_A_modif_metabolic_enz"/>
</dbReference>
<dbReference type="Gene3D" id="3.40.50.720">
    <property type="entry name" value="NAD(P)-binding Rossmann-like Domain"/>
    <property type="match status" value="1"/>
</dbReference>
<dbReference type="PANTHER" id="PTHR43245">
    <property type="entry name" value="BIFUNCTIONAL POLYMYXIN RESISTANCE PROTEIN ARNA"/>
    <property type="match status" value="1"/>
</dbReference>
<dbReference type="Pfam" id="PF01370">
    <property type="entry name" value="Epimerase"/>
    <property type="match status" value="1"/>
</dbReference>
<dbReference type="EMBL" id="JBHSEK010000001">
    <property type="protein sequence ID" value="MFC4488324.1"/>
    <property type="molecule type" value="Genomic_DNA"/>
</dbReference>
<organism evidence="2 3">
    <name type="scientific">Chromobacterium aquaticum</name>
    <dbReference type="NCBI Taxonomy" id="467180"/>
    <lineage>
        <taxon>Bacteria</taxon>
        <taxon>Pseudomonadati</taxon>
        <taxon>Pseudomonadota</taxon>
        <taxon>Betaproteobacteria</taxon>
        <taxon>Neisseriales</taxon>
        <taxon>Chromobacteriaceae</taxon>
        <taxon>Chromobacterium</taxon>
    </lineage>
</organism>